<accession>A0ABT2JIH9</accession>
<proteinExistence type="predicted"/>
<dbReference type="NCBIfam" id="NF040657">
    <property type="entry name" value="immun_SitI3"/>
    <property type="match status" value="1"/>
</dbReference>
<evidence type="ECO:0000313" key="1">
    <source>
        <dbReference type="EMBL" id="MCT2587693.1"/>
    </source>
</evidence>
<protein>
    <submittedName>
        <fullName evidence="1">Uncharacterized protein</fullName>
    </submittedName>
</protein>
<dbReference type="EMBL" id="JAFFZE010000027">
    <property type="protein sequence ID" value="MCT2587693.1"/>
    <property type="molecule type" value="Genomic_DNA"/>
</dbReference>
<reference evidence="1 2" key="1">
    <citation type="submission" date="2021-02" db="EMBL/GenBank/DDBJ databases">
        <title>Actinophytocola xerophila sp. nov., isolated from soil of cotton cropping field.</title>
        <authorList>
            <person name="Huang R."/>
            <person name="Chen X."/>
            <person name="Ge X."/>
            <person name="Liu W."/>
        </authorList>
    </citation>
    <scope>NUCLEOTIDE SEQUENCE [LARGE SCALE GENOMIC DNA]</scope>
    <source>
        <strain evidence="1 2">S1-96</strain>
    </source>
</reference>
<comment type="caution">
    <text evidence="1">The sequence shown here is derived from an EMBL/GenBank/DDBJ whole genome shotgun (WGS) entry which is preliminary data.</text>
</comment>
<organism evidence="1 2">
    <name type="scientific">Actinophytocola gossypii</name>
    <dbReference type="NCBI Taxonomy" id="2812003"/>
    <lineage>
        <taxon>Bacteria</taxon>
        <taxon>Bacillati</taxon>
        <taxon>Actinomycetota</taxon>
        <taxon>Actinomycetes</taxon>
        <taxon>Pseudonocardiales</taxon>
        <taxon>Pseudonocardiaceae</taxon>
    </lineage>
</organism>
<dbReference type="Proteomes" id="UP001156441">
    <property type="component" value="Unassembled WGS sequence"/>
</dbReference>
<dbReference type="InterPro" id="IPR049799">
    <property type="entry name" value="SitI3-like"/>
</dbReference>
<dbReference type="RefSeq" id="WP_260195603.1">
    <property type="nucleotide sequence ID" value="NZ_JAFFZE010000027.1"/>
</dbReference>
<evidence type="ECO:0000313" key="2">
    <source>
        <dbReference type="Proteomes" id="UP001156441"/>
    </source>
</evidence>
<name>A0ABT2JIH9_9PSEU</name>
<keyword evidence="2" id="KW-1185">Reference proteome</keyword>
<sequence length="159" mass="17639">MAITYSLALACPVPADQIAGELHAVGRRLGALDESTTPEALLDGATSGLGTWIRVTEAKSRPWDPVRNDLGFTPTVSVAFRLDKEGEVDYQQDDIARLVSGLFERVPGDAVLHREFEDIWLLRRGGELTLNEQDDLWPAHRRAALSQPYRRATHTFAES</sequence>
<gene>
    <name evidence="1" type="ORF">JT362_31700</name>
</gene>